<evidence type="ECO:0000256" key="1">
    <source>
        <dbReference type="ARBA" id="ARBA00022801"/>
    </source>
</evidence>
<protein>
    <submittedName>
        <fullName evidence="3">Bifunctional isochorismate lyase / aryl carrier protein</fullName>
    </submittedName>
</protein>
<sequence length="222" mass="24075">MTPRSGSDHSSALPGIAAYPMPAEDDIPAPRVGWSIDTDRCALLVHDMQNYFLNAFQRDAEPIPELTANIAALLEGSARHGVPRIYTVQPGSQEPARRGLLRDFWGEGLRDEAAHTSIPQELAPAPEDTVLAKHRYSAFARSDLQGVLRRMGRDQLVICGVYAHIGVLMTACDAFMRDIETFVVADAVADFSAEDHAMALSYAARRCAVPMSTRAALAALDG</sequence>
<reference evidence="3 4" key="1">
    <citation type="submission" date="2017-02" db="EMBL/GenBank/DDBJ databases">
        <authorList>
            <person name="Peterson S.W."/>
        </authorList>
    </citation>
    <scope>NUCLEOTIDE SEQUENCE [LARGE SCALE GENOMIC DNA]</scope>
    <source>
        <strain evidence="3 4">DSM 45154</strain>
    </source>
</reference>
<dbReference type="InterPro" id="IPR050272">
    <property type="entry name" value="Isochorismatase-like_hydrls"/>
</dbReference>
<evidence type="ECO:0000313" key="4">
    <source>
        <dbReference type="Proteomes" id="UP000190637"/>
    </source>
</evidence>
<dbReference type="Gene3D" id="3.40.50.850">
    <property type="entry name" value="Isochorismatase-like"/>
    <property type="match status" value="1"/>
</dbReference>
<dbReference type="EMBL" id="FUWS01000003">
    <property type="protein sequence ID" value="SJZ79195.1"/>
    <property type="molecule type" value="Genomic_DNA"/>
</dbReference>
<dbReference type="RefSeq" id="WP_078760844.1">
    <property type="nucleotide sequence ID" value="NZ_FUWS01000003.1"/>
</dbReference>
<gene>
    <name evidence="3" type="ORF">SAMN02745673_01468</name>
</gene>
<dbReference type="GO" id="GO:0016829">
    <property type="term" value="F:lyase activity"/>
    <property type="evidence" value="ECO:0007669"/>
    <property type="project" value="UniProtKB-KW"/>
</dbReference>
<keyword evidence="4" id="KW-1185">Reference proteome</keyword>
<evidence type="ECO:0000259" key="2">
    <source>
        <dbReference type="Pfam" id="PF00857"/>
    </source>
</evidence>
<evidence type="ECO:0000313" key="3">
    <source>
        <dbReference type="EMBL" id="SJZ79195.1"/>
    </source>
</evidence>
<proteinExistence type="predicted"/>
<dbReference type="PIRSF" id="PIRSF001111">
    <property type="entry name" value="Isochorismatase"/>
    <property type="match status" value="1"/>
</dbReference>
<dbReference type="Pfam" id="PF00857">
    <property type="entry name" value="Isochorismatase"/>
    <property type="match status" value="1"/>
</dbReference>
<dbReference type="InterPro" id="IPR016291">
    <property type="entry name" value="Isochorismatase"/>
</dbReference>
<dbReference type="PRINTS" id="PR01398">
    <property type="entry name" value="ISCHRISMTASE"/>
</dbReference>
<dbReference type="Proteomes" id="UP000190637">
    <property type="component" value="Unassembled WGS sequence"/>
</dbReference>
<dbReference type="STRING" id="1122192.SAMN02745673_01468"/>
<keyword evidence="1" id="KW-0378">Hydrolase</keyword>
<name>A0A1T4NJA2_9ACTN</name>
<accession>A0A1T4NJA2</accession>
<dbReference type="AlphaFoldDB" id="A0A1T4NJA2"/>
<dbReference type="InterPro" id="IPR000868">
    <property type="entry name" value="Isochorismatase-like_dom"/>
</dbReference>
<dbReference type="SUPFAM" id="SSF52499">
    <property type="entry name" value="Isochorismatase-like hydrolases"/>
    <property type="match status" value="1"/>
</dbReference>
<dbReference type="OrthoDB" id="5794853at2"/>
<dbReference type="PANTHER" id="PTHR43540:SF3">
    <property type="entry name" value="ENTEROBACTIN SYNTHASE COMPONENT B"/>
    <property type="match status" value="1"/>
</dbReference>
<dbReference type="InterPro" id="IPR036380">
    <property type="entry name" value="Isochorismatase-like_sf"/>
</dbReference>
<keyword evidence="3" id="KW-0456">Lyase</keyword>
<dbReference type="PANTHER" id="PTHR43540">
    <property type="entry name" value="PEROXYUREIDOACRYLATE/UREIDOACRYLATE AMIDOHYDROLASE-RELATED"/>
    <property type="match status" value="1"/>
</dbReference>
<feature type="domain" description="Isochorismatase-like" evidence="2">
    <location>
        <begin position="41"/>
        <end position="214"/>
    </location>
</feature>
<dbReference type="GO" id="GO:0008908">
    <property type="term" value="F:isochorismatase activity"/>
    <property type="evidence" value="ECO:0007669"/>
    <property type="project" value="InterPro"/>
</dbReference>
<organism evidence="3 4">
    <name type="scientific">Marinactinospora thermotolerans DSM 45154</name>
    <dbReference type="NCBI Taxonomy" id="1122192"/>
    <lineage>
        <taxon>Bacteria</taxon>
        <taxon>Bacillati</taxon>
        <taxon>Actinomycetota</taxon>
        <taxon>Actinomycetes</taxon>
        <taxon>Streptosporangiales</taxon>
        <taxon>Nocardiopsidaceae</taxon>
        <taxon>Marinactinospora</taxon>
    </lineage>
</organism>